<sequence length="50" mass="5441">MQIGPYQLSPYRSDMPILTLAPMAGVGNWVFRLICARLGAGLVGVEFINC</sequence>
<dbReference type="EMBL" id="UINC01186940">
    <property type="protein sequence ID" value="SVD99407.1"/>
    <property type="molecule type" value="Genomic_DNA"/>
</dbReference>
<proteinExistence type="predicted"/>
<dbReference type="Gene3D" id="3.20.20.70">
    <property type="entry name" value="Aldolase class I"/>
    <property type="match status" value="1"/>
</dbReference>
<dbReference type="AlphaFoldDB" id="A0A382ZV75"/>
<protein>
    <recommendedName>
        <fullName evidence="2">DUS-like FMN-binding domain-containing protein</fullName>
    </recommendedName>
</protein>
<evidence type="ECO:0000313" key="1">
    <source>
        <dbReference type="EMBL" id="SVD99407.1"/>
    </source>
</evidence>
<evidence type="ECO:0008006" key="2">
    <source>
        <dbReference type="Google" id="ProtNLM"/>
    </source>
</evidence>
<organism evidence="1">
    <name type="scientific">marine metagenome</name>
    <dbReference type="NCBI Taxonomy" id="408172"/>
    <lineage>
        <taxon>unclassified sequences</taxon>
        <taxon>metagenomes</taxon>
        <taxon>ecological metagenomes</taxon>
    </lineage>
</organism>
<name>A0A382ZV75_9ZZZZ</name>
<dbReference type="SUPFAM" id="SSF51395">
    <property type="entry name" value="FMN-linked oxidoreductases"/>
    <property type="match status" value="1"/>
</dbReference>
<reference evidence="1" key="1">
    <citation type="submission" date="2018-05" db="EMBL/GenBank/DDBJ databases">
        <authorList>
            <person name="Lanie J.A."/>
            <person name="Ng W.-L."/>
            <person name="Kazmierczak K.M."/>
            <person name="Andrzejewski T.M."/>
            <person name="Davidsen T.M."/>
            <person name="Wayne K.J."/>
            <person name="Tettelin H."/>
            <person name="Glass J.I."/>
            <person name="Rusch D."/>
            <person name="Podicherti R."/>
            <person name="Tsui H.-C.T."/>
            <person name="Winkler M.E."/>
        </authorList>
    </citation>
    <scope>NUCLEOTIDE SEQUENCE</scope>
</reference>
<gene>
    <name evidence="1" type="ORF">METZ01_LOCUS452261</name>
</gene>
<feature type="non-terminal residue" evidence="1">
    <location>
        <position position="50"/>
    </location>
</feature>
<accession>A0A382ZV75</accession>
<dbReference type="InterPro" id="IPR013785">
    <property type="entry name" value="Aldolase_TIM"/>
</dbReference>